<keyword evidence="3" id="KW-0804">Transcription</keyword>
<dbReference type="Gene3D" id="1.20.120.530">
    <property type="entry name" value="GntR ligand-binding domain-like"/>
    <property type="match status" value="1"/>
</dbReference>
<dbReference type="GO" id="GO:0003700">
    <property type="term" value="F:DNA-binding transcription factor activity"/>
    <property type="evidence" value="ECO:0007669"/>
    <property type="project" value="InterPro"/>
</dbReference>
<dbReference type="InterPro" id="IPR000524">
    <property type="entry name" value="Tscrpt_reg_HTH_GntR"/>
</dbReference>
<evidence type="ECO:0000256" key="2">
    <source>
        <dbReference type="ARBA" id="ARBA00023125"/>
    </source>
</evidence>
<gene>
    <name evidence="5" type="ORF">KL86APRO_20258</name>
</gene>
<evidence type="ECO:0000256" key="3">
    <source>
        <dbReference type="ARBA" id="ARBA00023163"/>
    </source>
</evidence>
<reference evidence="5" key="1">
    <citation type="submission" date="2016-04" db="EMBL/GenBank/DDBJ databases">
        <authorList>
            <person name="Evans L.H."/>
            <person name="Alamgir A."/>
            <person name="Owens N."/>
            <person name="Weber N.D."/>
            <person name="Virtaneva K."/>
            <person name="Barbian K."/>
            <person name="Babar A."/>
            <person name="Rosenke K."/>
        </authorList>
    </citation>
    <scope>NUCLEOTIDE SEQUENCE</scope>
    <source>
        <strain evidence="5">86</strain>
    </source>
</reference>
<dbReference type="Pfam" id="PF00392">
    <property type="entry name" value="GntR"/>
    <property type="match status" value="1"/>
</dbReference>
<dbReference type="SMART" id="SM00345">
    <property type="entry name" value="HTH_GNTR"/>
    <property type="match status" value="1"/>
</dbReference>
<sequence length="230" mass="25050">MHAREGSGDEDGRGRLGEGRAPDVIFSDLMARILAGQITPGTILSELAIADAYRVSRTPVREALQRLQAAGLAERGPRRAFMVRRLDLETLNDLFETMGELEAVCAELSARRMTAVERRELQAIVAEGAACAERGDAAAYVDVNVRFHAALFAGAHNDSLRDVVTGVRMRTAPYREVQFHHTERLNSSQEEHARILAAILAGDPVAARESTRAHVASTAINVAQMLRRAG</sequence>
<dbReference type="PROSITE" id="PS50949">
    <property type="entry name" value="HTH_GNTR"/>
    <property type="match status" value="1"/>
</dbReference>
<dbReference type="GO" id="GO:0003677">
    <property type="term" value="F:DNA binding"/>
    <property type="evidence" value="ECO:0007669"/>
    <property type="project" value="UniProtKB-KW"/>
</dbReference>
<dbReference type="InterPro" id="IPR036390">
    <property type="entry name" value="WH_DNA-bd_sf"/>
</dbReference>
<dbReference type="InterPro" id="IPR036388">
    <property type="entry name" value="WH-like_DNA-bd_sf"/>
</dbReference>
<dbReference type="CDD" id="cd07377">
    <property type="entry name" value="WHTH_GntR"/>
    <property type="match status" value="1"/>
</dbReference>
<dbReference type="PANTHER" id="PTHR43537:SF49">
    <property type="entry name" value="TRANSCRIPTIONAL REGULATORY PROTEIN"/>
    <property type="match status" value="1"/>
</dbReference>
<proteinExistence type="predicted"/>
<keyword evidence="2" id="KW-0238">DNA-binding</keyword>
<dbReference type="SUPFAM" id="SSF46785">
    <property type="entry name" value="Winged helix' DNA-binding domain"/>
    <property type="match status" value="1"/>
</dbReference>
<dbReference type="PANTHER" id="PTHR43537">
    <property type="entry name" value="TRANSCRIPTIONAL REGULATOR, GNTR FAMILY"/>
    <property type="match status" value="1"/>
</dbReference>
<evidence type="ECO:0000313" key="5">
    <source>
        <dbReference type="EMBL" id="SBW11642.1"/>
    </source>
</evidence>
<dbReference type="EMBL" id="FLUO01000002">
    <property type="protein sequence ID" value="SBW11642.1"/>
    <property type="molecule type" value="Genomic_DNA"/>
</dbReference>
<accession>A0A212KJ17</accession>
<dbReference type="PRINTS" id="PR00035">
    <property type="entry name" value="HTHGNTR"/>
</dbReference>
<evidence type="ECO:0000256" key="1">
    <source>
        <dbReference type="ARBA" id="ARBA00023015"/>
    </source>
</evidence>
<dbReference type="InterPro" id="IPR008920">
    <property type="entry name" value="TF_FadR/GntR_C"/>
</dbReference>
<organism evidence="5">
    <name type="scientific">uncultured Alphaproteobacteria bacterium</name>
    <dbReference type="NCBI Taxonomy" id="91750"/>
    <lineage>
        <taxon>Bacteria</taxon>
        <taxon>Pseudomonadati</taxon>
        <taxon>Pseudomonadota</taxon>
        <taxon>Alphaproteobacteria</taxon>
        <taxon>environmental samples</taxon>
    </lineage>
</organism>
<dbReference type="Pfam" id="PF07729">
    <property type="entry name" value="FCD"/>
    <property type="match status" value="1"/>
</dbReference>
<dbReference type="SMART" id="SM00895">
    <property type="entry name" value="FCD"/>
    <property type="match status" value="1"/>
</dbReference>
<dbReference type="Gene3D" id="1.10.10.10">
    <property type="entry name" value="Winged helix-like DNA-binding domain superfamily/Winged helix DNA-binding domain"/>
    <property type="match status" value="1"/>
</dbReference>
<dbReference type="SUPFAM" id="SSF48008">
    <property type="entry name" value="GntR ligand-binding domain-like"/>
    <property type="match status" value="1"/>
</dbReference>
<keyword evidence="1" id="KW-0805">Transcription regulation</keyword>
<feature type="domain" description="HTH gntR-type" evidence="4">
    <location>
        <begin position="19"/>
        <end position="86"/>
    </location>
</feature>
<protein>
    <submittedName>
        <fullName evidence="5">GntR family transcriptional regulator</fullName>
    </submittedName>
</protein>
<dbReference type="AlphaFoldDB" id="A0A212KJ17"/>
<evidence type="ECO:0000259" key="4">
    <source>
        <dbReference type="PROSITE" id="PS50949"/>
    </source>
</evidence>
<name>A0A212KJ17_9PROT</name>
<dbReference type="InterPro" id="IPR011711">
    <property type="entry name" value="GntR_C"/>
</dbReference>